<sequence>MKLLSWNVFGAGNPKTGNTLRDICWRERPNVVFLMETKVDASVMERTKHRCGFENRVNMSSRGRSGGLCIWWHDVNASMVSYSDHHCALDICDSGGVPLWRACGIYGCPIKKEGGTMRREYLMQNFRDAIKACNLRDMGFKGCAFTWQRGKTMETVIHERLDRFLGDDAWCQLFPQFEVKHLVRITSDHAPIMMNTTVVFDRGKRSKPYRFEAWWLSNAECEEVVDTTWKGNAEAKPHEKVALCASSLTSWANKKFGDIKKKLKDRENKLKEAQGAVLDGYLLEKCERLAEEIAELRRMEESYWFARARANEMKDGDKNTAYFHRKASY</sequence>
<dbReference type="PANTHER" id="PTHR33710">
    <property type="entry name" value="BNAC02G09200D PROTEIN"/>
    <property type="match status" value="1"/>
</dbReference>
<dbReference type="InterPro" id="IPR036691">
    <property type="entry name" value="Endo/exonu/phosph_ase_sf"/>
</dbReference>
<dbReference type="EnsemblPlants" id="AUR62037298-RA">
    <property type="protein sequence ID" value="AUR62037298-RA:cds"/>
    <property type="gene ID" value="AUR62037298"/>
</dbReference>
<evidence type="ECO:0008006" key="3">
    <source>
        <dbReference type="Google" id="ProtNLM"/>
    </source>
</evidence>
<dbReference type="PANTHER" id="PTHR33710:SF62">
    <property type="entry name" value="DUF4283 DOMAIN PROTEIN"/>
    <property type="match status" value="1"/>
</dbReference>
<proteinExistence type="predicted"/>
<reference evidence="1" key="1">
    <citation type="journal article" date="2017" name="Nature">
        <title>The genome of Chenopodium quinoa.</title>
        <authorList>
            <person name="Jarvis D.E."/>
            <person name="Ho Y.S."/>
            <person name="Lightfoot D.J."/>
            <person name="Schmoeckel S.M."/>
            <person name="Li B."/>
            <person name="Borm T.J.A."/>
            <person name="Ohyanagi H."/>
            <person name="Mineta K."/>
            <person name="Michell C.T."/>
            <person name="Saber N."/>
            <person name="Kharbatia N.M."/>
            <person name="Rupper R.R."/>
            <person name="Sharp A.R."/>
            <person name="Dally N."/>
            <person name="Boughton B.A."/>
            <person name="Woo Y.H."/>
            <person name="Gao G."/>
            <person name="Schijlen E.G.W.M."/>
            <person name="Guo X."/>
            <person name="Momin A.A."/>
            <person name="Negrao S."/>
            <person name="Al-Babili S."/>
            <person name="Gehring C."/>
            <person name="Roessner U."/>
            <person name="Jung C."/>
            <person name="Murphy K."/>
            <person name="Arold S.T."/>
            <person name="Gojobori T."/>
            <person name="van der Linden C.G."/>
            <person name="van Loo E.N."/>
            <person name="Jellen E.N."/>
            <person name="Maughan P.J."/>
            <person name="Tester M."/>
        </authorList>
    </citation>
    <scope>NUCLEOTIDE SEQUENCE [LARGE SCALE GENOMIC DNA]</scope>
    <source>
        <strain evidence="1">cv. PI 614886</strain>
    </source>
</reference>
<dbReference type="Gramene" id="AUR62037298-RA">
    <property type="protein sequence ID" value="AUR62037298-RA:cds"/>
    <property type="gene ID" value="AUR62037298"/>
</dbReference>
<keyword evidence="2" id="KW-1185">Reference proteome</keyword>
<dbReference type="Proteomes" id="UP000596660">
    <property type="component" value="Unplaced"/>
</dbReference>
<organism evidence="1 2">
    <name type="scientific">Chenopodium quinoa</name>
    <name type="common">Quinoa</name>
    <dbReference type="NCBI Taxonomy" id="63459"/>
    <lineage>
        <taxon>Eukaryota</taxon>
        <taxon>Viridiplantae</taxon>
        <taxon>Streptophyta</taxon>
        <taxon>Embryophyta</taxon>
        <taxon>Tracheophyta</taxon>
        <taxon>Spermatophyta</taxon>
        <taxon>Magnoliopsida</taxon>
        <taxon>eudicotyledons</taxon>
        <taxon>Gunneridae</taxon>
        <taxon>Pentapetalae</taxon>
        <taxon>Caryophyllales</taxon>
        <taxon>Chenopodiaceae</taxon>
        <taxon>Chenopodioideae</taxon>
        <taxon>Atripliceae</taxon>
        <taxon>Chenopodium</taxon>
    </lineage>
</organism>
<evidence type="ECO:0000313" key="2">
    <source>
        <dbReference type="Proteomes" id="UP000596660"/>
    </source>
</evidence>
<name>A0A803MYL8_CHEQI</name>
<reference evidence="1" key="2">
    <citation type="submission" date="2021-03" db="UniProtKB">
        <authorList>
            <consortium name="EnsemblPlants"/>
        </authorList>
    </citation>
    <scope>IDENTIFICATION</scope>
</reference>
<dbReference type="Gene3D" id="3.60.10.10">
    <property type="entry name" value="Endonuclease/exonuclease/phosphatase"/>
    <property type="match status" value="2"/>
</dbReference>
<dbReference type="SUPFAM" id="SSF56219">
    <property type="entry name" value="DNase I-like"/>
    <property type="match status" value="1"/>
</dbReference>
<evidence type="ECO:0000313" key="1">
    <source>
        <dbReference type="EnsemblPlants" id="AUR62037298-RA:cds"/>
    </source>
</evidence>
<protein>
    <recommendedName>
        <fullName evidence="3">Reverse transcriptase</fullName>
    </recommendedName>
</protein>
<dbReference type="AlphaFoldDB" id="A0A803MYL8"/>
<dbReference type="OMA" id="EEHANCT"/>
<accession>A0A803MYL8</accession>